<name>A0A836KSU0_9TRYP</name>
<dbReference type="KEGG" id="lmat:92515459"/>
<proteinExistence type="predicted"/>
<dbReference type="RefSeq" id="XP_067179582.1">
    <property type="nucleotide sequence ID" value="XM_067322947.1"/>
</dbReference>
<keyword evidence="3" id="KW-1185">Reference proteome</keyword>
<feature type="region of interest" description="Disordered" evidence="1">
    <location>
        <begin position="29"/>
        <end position="57"/>
    </location>
</feature>
<dbReference type="GeneID" id="92515459"/>
<gene>
    <name evidence="2" type="ORF">LSCM1_05492</name>
</gene>
<dbReference type="Proteomes" id="UP000673552">
    <property type="component" value="Chromosome 17"/>
</dbReference>
<dbReference type="EMBL" id="JAFEUZ010000017">
    <property type="protein sequence ID" value="KAG5481475.1"/>
    <property type="molecule type" value="Genomic_DNA"/>
</dbReference>
<evidence type="ECO:0000313" key="2">
    <source>
        <dbReference type="EMBL" id="KAG5481475.1"/>
    </source>
</evidence>
<organism evidence="2 3">
    <name type="scientific">Leishmania martiniquensis</name>
    <dbReference type="NCBI Taxonomy" id="1580590"/>
    <lineage>
        <taxon>Eukaryota</taxon>
        <taxon>Discoba</taxon>
        <taxon>Euglenozoa</taxon>
        <taxon>Kinetoplastea</taxon>
        <taxon>Metakinetoplastina</taxon>
        <taxon>Trypanosomatida</taxon>
        <taxon>Trypanosomatidae</taxon>
        <taxon>Leishmaniinae</taxon>
        <taxon>Leishmania</taxon>
    </lineage>
</organism>
<protein>
    <submittedName>
        <fullName evidence="2">Uncharacterized protein</fullName>
    </submittedName>
</protein>
<dbReference type="AlphaFoldDB" id="A0A836KSU0"/>
<evidence type="ECO:0000256" key="1">
    <source>
        <dbReference type="SAM" id="MobiDB-lite"/>
    </source>
</evidence>
<comment type="caution">
    <text evidence="2">The sequence shown here is derived from an EMBL/GenBank/DDBJ whole genome shotgun (WGS) entry which is preliminary data.</text>
</comment>
<evidence type="ECO:0000313" key="3">
    <source>
        <dbReference type="Proteomes" id="UP000673552"/>
    </source>
</evidence>
<reference evidence="2 3" key="1">
    <citation type="submission" date="2021-03" db="EMBL/GenBank/DDBJ databases">
        <title>Leishmania (Mundinia) martiniquensis Genome sequencing and assembly.</title>
        <authorList>
            <person name="Almutairi H."/>
            <person name="Gatherer D."/>
        </authorList>
    </citation>
    <scope>NUCLEOTIDE SEQUENCE [LARGE SCALE GENOMIC DNA]</scope>
    <source>
        <strain evidence="2">LSCM1</strain>
    </source>
</reference>
<accession>A0A836KSU0</accession>
<sequence length="683" mass="71605">MNIFQRSRVDFRQGSSLADDTATLSVVRQPPPAPAPGGFGARAPLPSEPGVRTASKQSTDLSALLAAAQQTHPAAAKAAQRVFPSVPYYGILSRCEVHIDVPIEHGTPSTSSTLAEAGAYAKALLRKPSTTMTQMANIQRRLHDVAKRFGTVYHLSTCTTLSASLVAHLSPNSVGTSSASPFHSQLTYGAYVEALQGVFRRLSALRQTCVSVAEAASGAVTAPIDDSAVTHHTFYLRLLRHPSWKDLSAVLCVEKTRLLLCLICSSRVTQTYLTAACAVAGVALDWIGGATLVAEPLRLCPGDVDPVWAAWDALVHLPLLSPFSAEGGGNMDMHTSATANAADVIESASVGTRDAVNSVRQAGTVLSGFSVSLIASIPFPGATSCHQFGRIAEEAPVLAQQDHDWSASPAPTAAVACSASLPAAAAQRAMSQAVVARRYVWRLVPPPPPSYPATVPTPSSAAPLTLSCCAVLPFFISKLLACLVEECGLTTFTVRCGGPAEATTHLGASSGSAASSTSGAVGVRLVHSHAPSLLTMQQGPSSSSCLAFSRLSSAVWVDAETRESLSLGCPTAVGESAEWGAAEGAEIEFEVLSIRYERPDTWTEAEAERRSWRRTAAGVAISHRPSRRSVKRARACAASVAEDDDNKDGSGGGDAFVQPARWGSSFEFTVAVKRLISCEDFEG</sequence>
<dbReference type="OrthoDB" id="264693at2759"/>